<evidence type="ECO:0000256" key="2">
    <source>
        <dbReference type="SAM" id="Phobius"/>
    </source>
</evidence>
<dbReference type="EMBL" id="JACGWK010000162">
    <property type="protein sequence ID" value="KAL0304949.1"/>
    <property type="molecule type" value="Genomic_DNA"/>
</dbReference>
<reference evidence="3" key="2">
    <citation type="journal article" date="2024" name="Plant">
        <title>Genomic evolution and insights into agronomic trait innovations of Sesamum species.</title>
        <authorList>
            <person name="Miao H."/>
            <person name="Wang L."/>
            <person name="Qu L."/>
            <person name="Liu H."/>
            <person name="Sun Y."/>
            <person name="Le M."/>
            <person name="Wang Q."/>
            <person name="Wei S."/>
            <person name="Zheng Y."/>
            <person name="Lin W."/>
            <person name="Duan Y."/>
            <person name="Cao H."/>
            <person name="Xiong S."/>
            <person name="Wang X."/>
            <person name="Wei L."/>
            <person name="Li C."/>
            <person name="Ma Q."/>
            <person name="Ju M."/>
            <person name="Zhao R."/>
            <person name="Li G."/>
            <person name="Mu C."/>
            <person name="Tian Q."/>
            <person name="Mei H."/>
            <person name="Zhang T."/>
            <person name="Gao T."/>
            <person name="Zhang H."/>
        </authorList>
    </citation>
    <scope>NUCLEOTIDE SEQUENCE</scope>
    <source>
        <strain evidence="3">G01</strain>
    </source>
</reference>
<protein>
    <submittedName>
        <fullName evidence="3">Uncharacterized protein</fullName>
    </submittedName>
</protein>
<evidence type="ECO:0000256" key="1">
    <source>
        <dbReference type="SAM" id="MobiDB-lite"/>
    </source>
</evidence>
<keyword evidence="2" id="KW-0812">Transmembrane</keyword>
<dbReference type="AlphaFoldDB" id="A0AAW2KDF0"/>
<organism evidence="3">
    <name type="scientific">Sesamum angustifolium</name>
    <dbReference type="NCBI Taxonomy" id="2727405"/>
    <lineage>
        <taxon>Eukaryota</taxon>
        <taxon>Viridiplantae</taxon>
        <taxon>Streptophyta</taxon>
        <taxon>Embryophyta</taxon>
        <taxon>Tracheophyta</taxon>
        <taxon>Spermatophyta</taxon>
        <taxon>Magnoliopsida</taxon>
        <taxon>eudicotyledons</taxon>
        <taxon>Gunneridae</taxon>
        <taxon>Pentapetalae</taxon>
        <taxon>asterids</taxon>
        <taxon>lamiids</taxon>
        <taxon>Lamiales</taxon>
        <taxon>Pedaliaceae</taxon>
        <taxon>Sesamum</taxon>
    </lineage>
</organism>
<proteinExistence type="predicted"/>
<feature type="compositionally biased region" description="Polar residues" evidence="1">
    <location>
        <begin position="131"/>
        <end position="142"/>
    </location>
</feature>
<evidence type="ECO:0000313" key="3">
    <source>
        <dbReference type="EMBL" id="KAL0304949.1"/>
    </source>
</evidence>
<sequence>MNIICTVCGDGFCICGRSGEETLEIRMRERDIADMNLGIGDIGIVRFRAFNYKSSLVSGGPVLLLILAMSLLADSSPPPRIPGKRLFGNGGFNSHTFPSSFKRRRLDAVRGFPVSCGASASVAGECDTMQPEPNSRRNSTVDSRAIPCGNSPFNIKRPKVDGVRDFPERCGPFSHRTNGGESDRSADEESSLCSDVAKYVPPIAAVPLRSVPAISVQCDPEDSLSSPCKADDAGKMADGRRIRFIPEKRCGSVI</sequence>
<feature type="transmembrane region" description="Helical" evidence="2">
    <location>
        <begin position="56"/>
        <end position="73"/>
    </location>
</feature>
<accession>A0AAW2KDF0</accession>
<keyword evidence="2" id="KW-1133">Transmembrane helix</keyword>
<keyword evidence="2" id="KW-0472">Membrane</keyword>
<gene>
    <name evidence="3" type="ORF">Sangu_2494800</name>
</gene>
<comment type="caution">
    <text evidence="3">The sequence shown here is derived from an EMBL/GenBank/DDBJ whole genome shotgun (WGS) entry which is preliminary data.</text>
</comment>
<feature type="region of interest" description="Disordered" evidence="1">
    <location>
        <begin position="124"/>
        <end position="143"/>
    </location>
</feature>
<reference evidence="3" key="1">
    <citation type="submission" date="2020-06" db="EMBL/GenBank/DDBJ databases">
        <authorList>
            <person name="Li T."/>
            <person name="Hu X."/>
            <person name="Zhang T."/>
            <person name="Song X."/>
            <person name="Zhang H."/>
            <person name="Dai N."/>
            <person name="Sheng W."/>
            <person name="Hou X."/>
            <person name="Wei L."/>
        </authorList>
    </citation>
    <scope>NUCLEOTIDE SEQUENCE</scope>
    <source>
        <strain evidence="3">G01</strain>
        <tissue evidence="3">Leaf</tissue>
    </source>
</reference>
<name>A0AAW2KDF0_9LAMI</name>